<dbReference type="InterPro" id="IPR032675">
    <property type="entry name" value="LRR_dom_sf"/>
</dbReference>
<dbReference type="InterPro" id="IPR026906">
    <property type="entry name" value="LRR_5"/>
</dbReference>
<organism evidence="2 3">
    <name type="scientific">Tenacibaculum jejuense</name>
    <dbReference type="NCBI Taxonomy" id="584609"/>
    <lineage>
        <taxon>Bacteria</taxon>
        <taxon>Pseudomonadati</taxon>
        <taxon>Bacteroidota</taxon>
        <taxon>Flavobacteriia</taxon>
        <taxon>Flavobacteriales</taxon>
        <taxon>Flavobacteriaceae</taxon>
        <taxon>Tenacibaculum</taxon>
    </lineage>
</organism>
<dbReference type="RefSeq" id="WP_095069068.1">
    <property type="nucleotide sequence ID" value="NZ_LT899436.1"/>
</dbReference>
<evidence type="ECO:0000256" key="1">
    <source>
        <dbReference type="SAM" id="SignalP"/>
    </source>
</evidence>
<proteinExistence type="predicted"/>
<feature type="chain" id="PRO_5012918255" description="Secretion system C-terminal sorting domain-containing protein" evidence="1">
    <location>
        <begin position="19"/>
        <end position="710"/>
    </location>
</feature>
<dbReference type="EMBL" id="LT899436">
    <property type="protein sequence ID" value="SNR14207.1"/>
    <property type="molecule type" value="Genomic_DNA"/>
</dbReference>
<dbReference type="PANTHER" id="PTHR45661">
    <property type="entry name" value="SURFACE ANTIGEN"/>
    <property type="match status" value="1"/>
</dbReference>
<dbReference type="PANTHER" id="PTHR45661:SF3">
    <property type="entry name" value="IG-LIKE DOMAIN-CONTAINING PROTEIN"/>
    <property type="match status" value="1"/>
</dbReference>
<reference evidence="2 3" key="1">
    <citation type="submission" date="2017-07" db="EMBL/GenBank/DDBJ databases">
        <authorList>
            <person name="Sun Z.S."/>
            <person name="Albrecht U."/>
            <person name="Echele G."/>
            <person name="Lee C.C."/>
        </authorList>
    </citation>
    <scope>NUCLEOTIDE SEQUENCE [LARGE SCALE GENOMIC DNA]</scope>
    <source>
        <strain evidence="3">type strain: KCTC 22618</strain>
    </source>
</reference>
<dbReference type="SUPFAM" id="SSF52058">
    <property type="entry name" value="L domain-like"/>
    <property type="match status" value="1"/>
</dbReference>
<dbReference type="OrthoDB" id="1385830at2"/>
<protein>
    <recommendedName>
        <fullName evidence="4">Secretion system C-terminal sorting domain-containing protein</fullName>
    </recommendedName>
</protein>
<dbReference type="Pfam" id="PF13306">
    <property type="entry name" value="LRR_5"/>
    <property type="match status" value="3"/>
</dbReference>
<dbReference type="AlphaFoldDB" id="A0A238U4Z3"/>
<gene>
    <name evidence="2" type="ORF">TJEJU_0409</name>
</gene>
<feature type="signal peptide" evidence="1">
    <location>
        <begin position="1"/>
        <end position="18"/>
    </location>
</feature>
<dbReference type="Proteomes" id="UP000215214">
    <property type="component" value="Chromosome TJEJU"/>
</dbReference>
<evidence type="ECO:0000313" key="3">
    <source>
        <dbReference type="Proteomes" id="UP000215214"/>
    </source>
</evidence>
<accession>A0A238U4Z3</accession>
<evidence type="ECO:0008006" key="4">
    <source>
        <dbReference type="Google" id="ProtNLM"/>
    </source>
</evidence>
<name>A0A238U4Z3_9FLAO</name>
<dbReference type="Gene3D" id="3.80.10.10">
    <property type="entry name" value="Ribonuclease Inhibitor"/>
    <property type="match status" value="3"/>
</dbReference>
<keyword evidence="3" id="KW-1185">Reference proteome</keyword>
<dbReference type="KEGG" id="tje:TJEJU_0409"/>
<keyword evidence="1" id="KW-0732">Signal</keyword>
<evidence type="ECO:0000313" key="2">
    <source>
        <dbReference type="EMBL" id="SNR14207.1"/>
    </source>
</evidence>
<sequence>MKKIILFFTILSTVFCAAQTFTIANINYEVTSHGLAEVKVIESPSVSGSVTIPDTIVYNGKNYTVTAVGDRAFYNTKLSAVSIAGTVTSIGVSAFSITAIKEIEIPDSIKEISKLAFKFTFLEKIKLPASITILSSGLFDTTPSLKEITIPSEVTQIGDLAFRRSAINVITLKSVIPPSLNANVFSGVVTDLSSATLIVPNGTKSLYASALVWKDFGTIKEELISQNNINYEVTSHDLAEVKVIESPSVSGSVTIPDTIVYNDKDYTVTAIGDRAFYNTKLSAVSIPNTVTSIGVSAFSITAIKEIEIPDSVKEISKLAFKFTFLEKIKLPASITTLSSGLFDTTPSLKEITIPSEVTQIGDLAFRRSAINVITLKSVIPPSLNANVFSGVVTDLSRATLIVPNGTKSLYASAFVWKDFGTIKEELISQNNINYEVTSHDLAEVKVIESPSVSGSVTIPDTIVYNDKDYTVTAIGDRAFYNTKLSAVSIPNTVTSIGVSAFSITAIKEIEIPDSVKEISKLAFKFTFLERIKLPASITILSSGLFDTTPSLKEITIPSEVTQIGDLAFRRSAINVITLKSVIPPSLNTNVFSGVVTDLSRATLIVPNGTKSLYTSVLVWKDFGTIKEIGTLRTPSFSEKRAFEIFVKDNVLEIQALDEAYDFKAFKVFDFNGIQVAESKEQELNISTFLKGIYVIQVHTSRGVLSKKISL</sequence>
<dbReference type="InterPro" id="IPR053139">
    <property type="entry name" value="Surface_bspA-like"/>
</dbReference>